<dbReference type="Gene3D" id="3.40.50.620">
    <property type="entry name" value="HUPs"/>
    <property type="match status" value="1"/>
</dbReference>
<dbReference type="GO" id="GO:0006437">
    <property type="term" value="P:tyrosyl-tRNA aminoacylation"/>
    <property type="evidence" value="ECO:0007669"/>
    <property type="project" value="InterPro"/>
</dbReference>
<dbReference type="NCBIfam" id="TIGR00234">
    <property type="entry name" value="tyrS"/>
    <property type="match status" value="1"/>
</dbReference>
<dbReference type="InterPro" id="IPR001412">
    <property type="entry name" value="aa-tRNA-synth_I_CS"/>
</dbReference>
<keyword evidence="5 10" id="KW-0648">Protein biosynthesis</keyword>
<evidence type="ECO:0000256" key="9">
    <source>
        <dbReference type="PROSITE-ProRule" id="PRU00182"/>
    </source>
</evidence>
<name>A0A9P7BIC3_9ASCO</name>
<dbReference type="Proteomes" id="UP000697127">
    <property type="component" value="Unassembled WGS sequence"/>
</dbReference>
<comment type="catalytic activity">
    <reaction evidence="8 10">
        <text>tRNA(Tyr) + L-tyrosine + ATP = L-tyrosyl-tRNA(Tyr) + AMP + diphosphate + H(+)</text>
        <dbReference type="Rhea" id="RHEA:10220"/>
        <dbReference type="Rhea" id="RHEA-COMP:9706"/>
        <dbReference type="Rhea" id="RHEA-COMP:9707"/>
        <dbReference type="ChEBI" id="CHEBI:15378"/>
        <dbReference type="ChEBI" id="CHEBI:30616"/>
        <dbReference type="ChEBI" id="CHEBI:33019"/>
        <dbReference type="ChEBI" id="CHEBI:58315"/>
        <dbReference type="ChEBI" id="CHEBI:78442"/>
        <dbReference type="ChEBI" id="CHEBI:78536"/>
        <dbReference type="ChEBI" id="CHEBI:456215"/>
        <dbReference type="EC" id="6.1.1.1"/>
    </reaction>
</comment>
<dbReference type="SUPFAM" id="SSF52374">
    <property type="entry name" value="Nucleotidylyl transferase"/>
    <property type="match status" value="1"/>
</dbReference>
<dbReference type="Pfam" id="PF00579">
    <property type="entry name" value="tRNA-synt_1b"/>
    <property type="match status" value="1"/>
</dbReference>
<dbReference type="GO" id="GO:0004831">
    <property type="term" value="F:tyrosine-tRNA ligase activity"/>
    <property type="evidence" value="ECO:0007669"/>
    <property type="project" value="UniProtKB-EC"/>
</dbReference>
<sequence>MLCSKVIRLGHKRKFSQSFLRSNVQISSSIQKLLEKHDINITDTENQQDFKEPLLKHLQKRGLVETCVNEDQLLKDAEEKTLGLYCGADPTAKSLHLGNLLPLMVLLHFNLRGHRIYPLIGGATGEVGDPSGRSTERSEMENNTRLDHVNRISNQFLNFFKKAVEYGKTRNPVIKNLNIGTQELKNNREWWKDMGMLEFLAKYGRHIRVNQMLNRDSIKNRLNSEQGIGFNEFTYQLLQAYDFYYLNKTFNVDIQVGGNDQYGNIVAGIDLIGRMKKASDFKNKNEIFGITVPLLTTSNGVKFGKSAGNAIFIDKELTSSYDIYQFMYNTSDEDIKKFLYKFSLLPTSFIDKIVDKHNLDKKSRLGQRVLAIEMCDLIHGDGEGFSNYIISEILFSKVDIKSNFKADEIVNAFKKQNMVTEISRDDIKDQNIVNILHQVTNGEKSKSELKRMVKGGSIYIGNTKEGKVSDQEYTINFDSDVIEEKLLLLKIGKKYYVIEVV</sequence>
<reference evidence="11" key="1">
    <citation type="submission" date="2020-11" db="EMBL/GenBank/DDBJ databases">
        <title>Kefir isolates.</title>
        <authorList>
            <person name="Marcisauskas S."/>
            <person name="Kim Y."/>
            <person name="Blasche S."/>
        </authorList>
    </citation>
    <scope>NUCLEOTIDE SEQUENCE</scope>
    <source>
        <strain evidence="11">Olga-1</strain>
    </source>
</reference>
<dbReference type="InterPro" id="IPR002307">
    <property type="entry name" value="Tyr-tRNA-ligase"/>
</dbReference>
<dbReference type="CDD" id="cd00805">
    <property type="entry name" value="TyrRS_core"/>
    <property type="match status" value="1"/>
</dbReference>
<dbReference type="PRINTS" id="PR01040">
    <property type="entry name" value="TRNASYNTHTYR"/>
</dbReference>
<evidence type="ECO:0000313" key="11">
    <source>
        <dbReference type="EMBL" id="KAG0690753.1"/>
    </source>
</evidence>
<dbReference type="Gene3D" id="3.10.290.10">
    <property type="entry name" value="RNA-binding S4 domain"/>
    <property type="match status" value="1"/>
</dbReference>
<dbReference type="GO" id="GO:0005524">
    <property type="term" value="F:ATP binding"/>
    <property type="evidence" value="ECO:0007669"/>
    <property type="project" value="UniProtKB-KW"/>
</dbReference>
<evidence type="ECO:0000256" key="3">
    <source>
        <dbReference type="ARBA" id="ARBA00022741"/>
    </source>
</evidence>
<dbReference type="PROSITE" id="PS00178">
    <property type="entry name" value="AA_TRNA_LIGASE_I"/>
    <property type="match status" value="1"/>
</dbReference>
<keyword evidence="9" id="KW-0694">RNA-binding</keyword>
<organism evidence="11 12">
    <name type="scientific">Pichia californica</name>
    <dbReference type="NCBI Taxonomy" id="460514"/>
    <lineage>
        <taxon>Eukaryota</taxon>
        <taxon>Fungi</taxon>
        <taxon>Dikarya</taxon>
        <taxon>Ascomycota</taxon>
        <taxon>Saccharomycotina</taxon>
        <taxon>Pichiomycetes</taxon>
        <taxon>Pichiales</taxon>
        <taxon>Pichiaceae</taxon>
        <taxon>Pichia</taxon>
    </lineage>
</organism>
<proteinExistence type="inferred from homology"/>
<evidence type="ECO:0000256" key="2">
    <source>
        <dbReference type="ARBA" id="ARBA00022598"/>
    </source>
</evidence>
<dbReference type="OrthoDB" id="337870at2759"/>
<accession>A0A9P7BIC3</accession>
<evidence type="ECO:0000256" key="6">
    <source>
        <dbReference type="ARBA" id="ARBA00023146"/>
    </source>
</evidence>
<evidence type="ECO:0000256" key="1">
    <source>
        <dbReference type="ARBA" id="ARBA00013160"/>
    </source>
</evidence>
<dbReference type="Gene3D" id="1.10.240.10">
    <property type="entry name" value="Tyrosyl-Transfer RNA Synthetase"/>
    <property type="match status" value="1"/>
</dbReference>
<dbReference type="AlphaFoldDB" id="A0A9P7BIC3"/>
<dbReference type="GO" id="GO:0005739">
    <property type="term" value="C:mitochondrion"/>
    <property type="evidence" value="ECO:0007669"/>
    <property type="project" value="TreeGrafter"/>
</dbReference>
<keyword evidence="4 10" id="KW-0067">ATP-binding</keyword>
<dbReference type="SUPFAM" id="SSF55174">
    <property type="entry name" value="Alpha-L RNA-binding motif"/>
    <property type="match status" value="1"/>
</dbReference>
<dbReference type="EMBL" id="PUHW01000019">
    <property type="protein sequence ID" value="KAG0690753.1"/>
    <property type="molecule type" value="Genomic_DNA"/>
</dbReference>
<keyword evidence="3 10" id="KW-0547">Nucleotide-binding</keyword>
<evidence type="ECO:0000256" key="8">
    <source>
        <dbReference type="ARBA" id="ARBA00048248"/>
    </source>
</evidence>
<comment type="similarity">
    <text evidence="10">Belongs to the class-I aminoacyl-tRNA synthetase family.</text>
</comment>
<dbReference type="GO" id="GO:0003723">
    <property type="term" value="F:RNA binding"/>
    <property type="evidence" value="ECO:0007669"/>
    <property type="project" value="UniProtKB-KW"/>
</dbReference>
<evidence type="ECO:0000256" key="5">
    <source>
        <dbReference type="ARBA" id="ARBA00022917"/>
    </source>
</evidence>
<evidence type="ECO:0000313" key="12">
    <source>
        <dbReference type="Proteomes" id="UP000697127"/>
    </source>
</evidence>
<dbReference type="PANTHER" id="PTHR11766:SF0">
    <property type="entry name" value="TYROSINE--TRNA LIGASE, MITOCHONDRIAL"/>
    <property type="match status" value="1"/>
</dbReference>
<dbReference type="InterPro" id="IPR036986">
    <property type="entry name" value="S4_RNA-bd_sf"/>
</dbReference>
<evidence type="ECO:0000256" key="4">
    <source>
        <dbReference type="ARBA" id="ARBA00022840"/>
    </source>
</evidence>
<dbReference type="InterPro" id="IPR024088">
    <property type="entry name" value="Tyr-tRNA-ligase_bac-type"/>
</dbReference>
<dbReference type="EC" id="6.1.1.1" evidence="1 10"/>
<dbReference type="PROSITE" id="PS50889">
    <property type="entry name" value="S4"/>
    <property type="match status" value="1"/>
</dbReference>
<protein>
    <recommendedName>
        <fullName evidence="1 10">Tyrosine--tRNA ligase</fullName>
        <ecNumber evidence="1 10">6.1.1.1</ecNumber>
    </recommendedName>
    <alternativeName>
        <fullName evidence="7 10">Tyrosyl-tRNA synthetase</fullName>
    </alternativeName>
</protein>
<evidence type="ECO:0000256" key="7">
    <source>
        <dbReference type="ARBA" id="ARBA00033323"/>
    </source>
</evidence>
<dbReference type="PANTHER" id="PTHR11766">
    <property type="entry name" value="TYROSYL-TRNA SYNTHETASE"/>
    <property type="match status" value="1"/>
</dbReference>
<evidence type="ECO:0000256" key="10">
    <source>
        <dbReference type="RuleBase" id="RU361234"/>
    </source>
</evidence>
<dbReference type="GO" id="GO:0005829">
    <property type="term" value="C:cytosol"/>
    <property type="evidence" value="ECO:0007669"/>
    <property type="project" value="TreeGrafter"/>
</dbReference>
<gene>
    <name evidence="11" type="primary">MSY1</name>
    <name evidence="11" type="ORF">C6P40_001485</name>
</gene>
<dbReference type="InterPro" id="IPR002305">
    <property type="entry name" value="aa-tRNA-synth_Ic"/>
</dbReference>
<comment type="caution">
    <text evidence="11">The sequence shown here is derived from an EMBL/GenBank/DDBJ whole genome shotgun (WGS) entry which is preliminary data.</text>
</comment>
<keyword evidence="6 10" id="KW-0030">Aminoacyl-tRNA synthetase</keyword>
<dbReference type="InterPro" id="IPR014729">
    <property type="entry name" value="Rossmann-like_a/b/a_fold"/>
</dbReference>
<keyword evidence="2 10" id="KW-0436">Ligase</keyword>
<keyword evidence="12" id="KW-1185">Reference proteome</keyword>